<feature type="transmembrane region" description="Helical" evidence="1">
    <location>
        <begin position="28"/>
        <end position="46"/>
    </location>
</feature>
<evidence type="ECO:0000256" key="1">
    <source>
        <dbReference type="SAM" id="Phobius"/>
    </source>
</evidence>
<keyword evidence="1" id="KW-0812">Transmembrane</keyword>
<sequence>MTILAGTAAWVIALAVVLLVVRPADPRPAWVCVAGIGLGLFGILYVRRRDSRS</sequence>
<gene>
    <name evidence="2" type="ORF">GCM10011574_65280</name>
</gene>
<dbReference type="EMBL" id="BMMN01000018">
    <property type="protein sequence ID" value="GGO29691.1"/>
    <property type="molecule type" value="Genomic_DNA"/>
</dbReference>
<name>A0A8H9H504_9ACTN</name>
<dbReference type="AlphaFoldDB" id="A0A8H9H504"/>
<organism evidence="2 3">
    <name type="scientific">Microbispora bryophytorum</name>
    <dbReference type="NCBI Taxonomy" id="1460882"/>
    <lineage>
        <taxon>Bacteria</taxon>
        <taxon>Bacillati</taxon>
        <taxon>Actinomycetota</taxon>
        <taxon>Actinomycetes</taxon>
        <taxon>Streptosporangiales</taxon>
        <taxon>Streptosporangiaceae</taxon>
        <taxon>Microbispora</taxon>
    </lineage>
</organism>
<dbReference type="Pfam" id="PF10745">
    <property type="entry name" value="DUF2530"/>
    <property type="match status" value="1"/>
</dbReference>
<evidence type="ECO:0008006" key="4">
    <source>
        <dbReference type="Google" id="ProtNLM"/>
    </source>
</evidence>
<evidence type="ECO:0000313" key="3">
    <source>
        <dbReference type="Proteomes" id="UP000653480"/>
    </source>
</evidence>
<accession>A0A8H9H504</accession>
<keyword evidence="1" id="KW-1133">Transmembrane helix</keyword>
<keyword evidence="3" id="KW-1185">Reference proteome</keyword>
<protein>
    <recommendedName>
        <fullName evidence="4">DUF2530 domain-containing protein</fullName>
    </recommendedName>
</protein>
<reference evidence="2" key="1">
    <citation type="journal article" date="2014" name="Int. J. Syst. Evol. Microbiol.">
        <title>Complete genome sequence of Corynebacterium casei LMG S-19264T (=DSM 44701T), isolated from a smear-ripened cheese.</title>
        <authorList>
            <consortium name="US DOE Joint Genome Institute (JGI-PGF)"/>
            <person name="Walter F."/>
            <person name="Albersmeier A."/>
            <person name="Kalinowski J."/>
            <person name="Ruckert C."/>
        </authorList>
    </citation>
    <scope>NUCLEOTIDE SEQUENCE</scope>
    <source>
        <strain evidence="2">CGMCC 4.7138</strain>
    </source>
</reference>
<evidence type="ECO:0000313" key="2">
    <source>
        <dbReference type="EMBL" id="GGO29691.1"/>
    </source>
</evidence>
<dbReference type="Proteomes" id="UP000653480">
    <property type="component" value="Unassembled WGS sequence"/>
</dbReference>
<keyword evidence="1" id="KW-0472">Membrane</keyword>
<proteinExistence type="predicted"/>
<comment type="caution">
    <text evidence="2">The sequence shown here is derived from an EMBL/GenBank/DDBJ whole genome shotgun (WGS) entry which is preliminary data.</text>
</comment>
<reference evidence="2" key="2">
    <citation type="submission" date="2020-09" db="EMBL/GenBank/DDBJ databases">
        <authorList>
            <person name="Sun Q."/>
            <person name="Zhou Y."/>
        </authorList>
    </citation>
    <scope>NUCLEOTIDE SEQUENCE</scope>
    <source>
        <strain evidence="2">CGMCC 4.7138</strain>
    </source>
</reference>
<dbReference type="InterPro" id="IPR019681">
    <property type="entry name" value="DUF2530"/>
</dbReference>